<evidence type="ECO:0000259" key="7">
    <source>
        <dbReference type="Pfam" id="PF20684"/>
    </source>
</evidence>
<dbReference type="Proteomes" id="UP001221142">
    <property type="component" value="Unassembled WGS sequence"/>
</dbReference>
<keyword evidence="3 6" id="KW-1133">Transmembrane helix</keyword>
<dbReference type="PANTHER" id="PTHR33048:SF47">
    <property type="entry name" value="INTEGRAL MEMBRANE PROTEIN-RELATED"/>
    <property type="match status" value="1"/>
</dbReference>
<evidence type="ECO:0000313" key="8">
    <source>
        <dbReference type="EMBL" id="KAJ7617896.1"/>
    </source>
</evidence>
<evidence type="ECO:0000256" key="2">
    <source>
        <dbReference type="ARBA" id="ARBA00022692"/>
    </source>
</evidence>
<dbReference type="EMBL" id="JARKIF010000020">
    <property type="protein sequence ID" value="KAJ7617896.1"/>
    <property type="molecule type" value="Genomic_DNA"/>
</dbReference>
<accession>A0AAD7FG07</accession>
<evidence type="ECO:0000313" key="9">
    <source>
        <dbReference type="Proteomes" id="UP001221142"/>
    </source>
</evidence>
<comment type="caution">
    <text evidence="8">The sequence shown here is derived from an EMBL/GenBank/DDBJ whole genome shotgun (WGS) entry which is preliminary data.</text>
</comment>
<feature type="transmembrane region" description="Helical" evidence="6">
    <location>
        <begin position="80"/>
        <end position="103"/>
    </location>
</feature>
<keyword evidence="2 6" id="KW-0812">Transmembrane</keyword>
<feature type="domain" description="Rhodopsin" evidence="7">
    <location>
        <begin position="29"/>
        <end position="245"/>
    </location>
</feature>
<feature type="transmembrane region" description="Helical" evidence="6">
    <location>
        <begin position="45"/>
        <end position="65"/>
    </location>
</feature>
<dbReference type="InterPro" id="IPR049326">
    <property type="entry name" value="Rhodopsin_dom_fungi"/>
</dbReference>
<evidence type="ECO:0000256" key="4">
    <source>
        <dbReference type="ARBA" id="ARBA00023136"/>
    </source>
</evidence>
<dbReference type="Pfam" id="PF20684">
    <property type="entry name" value="Fung_rhodopsin"/>
    <property type="match status" value="1"/>
</dbReference>
<evidence type="ECO:0000256" key="5">
    <source>
        <dbReference type="ARBA" id="ARBA00038359"/>
    </source>
</evidence>
<feature type="transmembrane region" description="Helical" evidence="6">
    <location>
        <begin position="194"/>
        <end position="211"/>
    </location>
</feature>
<dbReference type="AlphaFoldDB" id="A0AAD7FG07"/>
<evidence type="ECO:0000256" key="1">
    <source>
        <dbReference type="ARBA" id="ARBA00004141"/>
    </source>
</evidence>
<sequence>MPWAVTPTIPQLRILTCVLSPFAVVVTLLRLWIRRSHGKLWWDDLWVAISAFITAVFVLVFMLHIRDPATNPMTQSAKIAVYYFCPLTFYAVAWTSRISILFTVIRLSFALLRKLLIAAAGFFFFCLLLLSAQVFWVCETQPGWKDTPLAQCDLGRQVAITLIVMDVICDTILIAAPLSLLWGSRLQRGLKFRLIAVFASTAIMTGVSLYHDYSIYLFGGLEEAFAANLQVSVSLMVANLSVITAVLFRAASEQSQHTSNKTPLGIATFGGGTNNRRGRAPTFGAIDTMMPDDDPHIKVQVDISQVDDSPQMEAWESDMDSKVPAHDHGGARVEKIELRQFPPSAAQAV</sequence>
<feature type="transmembrane region" description="Helical" evidence="6">
    <location>
        <begin position="115"/>
        <end position="137"/>
    </location>
</feature>
<dbReference type="InterPro" id="IPR052337">
    <property type="entry name" value="SAT4-like"/>
</dbReference>
<reference evidence="8" key="1">
    <citation type="submission" date="2023-03" db="EMBL/GenBank/DDBJ databases">
        <title>Massive genome expansion in bonnet fungi (Mycena s.s.) driven by repeated elements and novel gene families across ecological guilds.</title>
        <authorList>
            <consortium name="Lawrence Berkeley National Laboratory"/>
            <person name="Harder C.B."/>
            <person name="Miyauchi S."/>
            <person name="Viragh M."/>
            <person name="Kuo A."/>
            <person name="Thoen E."/>
            <person name="Andreopoulos B."/>
            <person name="Lu D."/>
            <person name="Skrede I."/>
            <person name="Drula E."/>
            <person name="Henrissat B."/>
            <person name="Morin E."/>
            <person name="Kohler A."/>
            <person name="Barry K."/>
            <person name="LaButti K."/>
            <person name="Morin E."/>
            <person name="Salamov A."/>
            <person name="Lipzen A."/>
            <person name="Mereny Z."/>
            <person name="Hegedus B."/>
            <person name="Baldrian P."/>
            <person name="Stursova M."/>
            <person name="Weitz H."/>
            <person name="Taylor A."/>
            <person name="Grigoriev I.V."/>
            <person name="Nagy L.G."/>
            <person name="Martin F."/>
            <person name="Kauserud H."/>
        </authorList>
    </citation>
    <scope>NUCLEOTIDE SEQUENCE</scope>
    <source>
        <strain evidence="8">9284</strain>
    </source>
</reference>
<dbReference type="PANTHER" id="PTHR33048">
    <property type="entry name" value="PTH11-LIKE INTEGRAL MEMBRANE PROTEIN (AFU_ORTHOLOGUE AFUA_5G11245)"/>
    <property type="match status" value="1"/>
</dbReference>
<name>A0AAD7FG07_9AGAR</name>
<proteinExistence type="inferred from homology"/>
<feature type="transmembrane region" description="Helical" evidence="6">
    <location>
        <begin position="157"/>
        <end position="182"/>
    </location>
</feature>
<gene>
    <name evidence="8" type="ORF">FB45DRAFT_215804</name>
</gene>
<comment type="similarity">
    <text evidence="5">Belongs to the SAT4 family.</text>
</comment>
<keyword evidence="9" id="KW-1185">Reference proteome</keyword>
<feature type="transmembrane region" description="Helical" evidence="6">
    <location>
        <begin position="12"/>
        <end position="33"/>
    </location>
</feature>
<protein>
    <recommendedName>
        <fullName evidence="7">Rhodopsin domain-containing protein</fullName>
    </recommendedName>
</protein>
<keyword evidence="4 6" id="KW-0472">Membrane</keyword>
<organism evidence="8 9">
    <name type="scientific">Roridomyces roridus</name>
    <dbReference type="NCBI Taxonomy" id="1738132"/>
    <lineage>
        <taxon>Eukaryota</taxon>
        <taxon>Fungi</taxon>
        <taxon>Dikarya</taxon>
        <taxon>Basidiomycota</taxon>
        <taxon>Agaricomycotina</taxon>
        <taxon>Agaricomycetes</taxon>
        <taxon>Agaricomycetidae</taxon>
        <taxon>Agaricales</taxon>
        <taxon>Marasmiineae</taxon>
        <taxon>Mycenaceae</taxon>
        <taxon>Roridomyces</taxon>
    </lineage>
</organism>
<feature type="transmembrane region" description="Helical" evidence="6">
    <location>
        <begin position="231"/>
        <end position="251"/>
    </location>
</feature>
<comment type="subcellular location">
    <subcellularLocation>
        <location evidence="1">Membrane</location>
        <topology evidence="1">Multi-pass membrane protein</topology>
    </subcellularLocation>
</comment>
<evidence type="ECO:0000256" key="3">
    <source>
        <dbReference type="ARBA" id="ARBA00022989"/>
    </source>
</evidence>
<evidence type="ECO:0000256" key="6">
    <source>
        <dbReference type="SAM" id="Phobius"/>
    </source>
</evidence>
<dbReference type="GO" id="GO:0016020">
    <property type="term" value="C:membrane"/>
    <property type="evidence" value="ECO:0007669"/>
    <property type="project" value="UniProtKB-SubCell"/>
</dbReference>